<gene>
    <name evidence="2" type="ORF">BDZ94DRAFT_1276205</name>
</gene>
<reference evidence="2" key="1">
    <citation type="submission" date="2020-11" db="EMBL/GenBank/DDBJ databases">
        <authorList>
            <consortium name="DOE Joint Genome Institute"/>
            <person name="Ahrendt S."/>
            <person name="Riley R."/>
            <person name="Andreopoulos W."/>
            <person name="Labutti K."/>
            <person name="Pangilinan J."/>
            <person name="Ruiz-Duenas F.J."/>
            <person name="Barrasa J.M."/>
            <person name="Sanchez-Garcia M."/>
            <person name="Camarero S."/>
            <person name="Miyauchi S."/>
            <person name="Serrano A."/>
            <person name="Linde D."/>
            <person name="Babiker R."/>
            <person name="Drula E."/>
            <person name="Ayuso-Fernandez I."/>
            <person name="Pacheco R."/>
            <person name="Padilla G."/>
            <person name="Ferreira P."/>
            <person name="Barriuso J."/>
            <person name="Kellner H."/>
            <person name="Castanera R."/>
            <person name="Alfaro M."/>
            <person name="Ramirez L."/>
            <person name="Pisabarro A.G."/>
            <person name="Kuo A."/>
            <person name="Tritt A."/>
            <person name="Lipzen A."/>
            <person name="He G."/>
            <person name="Yan M."/>
            <person name="Ng V."/>
            <person name="Cullen D."/>
            <person name="Martin F."/>
            <person name="Rosso M.-N."/>
            <person name="Henrissat B."/>
            <person name="Hibbett D."/>
            <person name="Martinez A.T."/>
            <person name="Grigoriev I.V."/>
        </authorList>
    </citation>
    <scope>NUCLEOTIDE SEQUENCE</scope>
    <source>
        <strain evidence="2">CBS 247.69</strain>
    </source>
</reference>
<keyword evidence="3" id="KW-1185">Reference proteome</keyword>
<sequence>MISNLPPELLDSIIGLTPTKTQLDLRSVSRLFDSIATRRGYQTIHLKTWAQTLLCFKTLSSNLSITRAVRSVLIRPGPQHRRPVLLAAAYEVISKALENVSPHIVDLNFLGFELEGFPFPDHCPRLRNFSTSQAMSANVASFISRHPNIDTLMLPDIISGFTPPTICLPSMTFLTCLSNVAVSLMPGSRVSQLGIMWDPLMAQGDLEAFFGSLEKASVPLLGFSSYHWTPRADVFPLIPKYMPHLKQICFSCFHPLGIDEEIWDNGMNDILPNLKNLMSIEVQWDALPDLTPGQLDKEFAVLTRWGHLCPSLEICYLPSRISWRRLKCADSAWIPDPGTDRLIAIKCTVWLRRLLISDLASEFLNALRYMTTKHQAGELVEFSSQICDTWRFKCQDIAQYRGLRAFGAQESIY</sequence>
<dbReference type="OrthoDB" id="2833533at2759"/>
<feature type="domain" description="F-box" evidence="1">
    <location>
        <begin position="1"/>
        <end position="52"/>
    </location>
</feature>
<evidence type="ECO:0000259" key="1">
    <source>
        <dbReference type="PROSITE" id="PS50181"/>
    </source>
</evidence>
<dbReference type="EMBL" id="MU150445">
    <property type="protein sequence ID" value="KAF9456219.1"/>
    <property type="molecule type" value="Genomic_DNA"/>
</dbReference>
<name>A0A9P6CCM2_9AGAR</name>
<dbReference type="InterPro" id="IPR001810">
    <property type="entry name" value="F-box_dom"/>
</dbReference>
<comment type="caution">
    <text evidence="2">The sequence shown here is derived from an EMBL/GenBank/DDBJ whole genome shotgun (WGS) entry which is preliminary data.</text>
</comment>
<protein>
    <recommendedName>
        <fullName evidence="1">F-box domain-containing protein</fullName>
    </recommendedName>
</protein>
<organism evidence="2 3">
    <name type="scientific">Collybia nuda</name>
    <dbReference type="NCBI Taxonomy" id="64659"/>
    <lineage>
        <taxon>Eukaryota</taxon>
        <taxon>Fungi</taxon>
        <taxon>Dikarya</taxon>
        <taxon>Basidiomycota</taxon>
        <taxon>Agaricomycotina</taxon>
        <taxon>Agaricomycetes</taxon>
        <taxon>Agaricomycetidae</taxon>
        <taxon>Agaricales</taxon>
        <taxon>Tricholomatineae</taxon>
        <taxon>Clitocybaceae</taxon>
        <taxon>Collybia</taxon>
    </lineage>
</organism>
<evidence type="ECO:0000313" key="2">
    <source>
        <dbReference type="EMBL" id="KAF9456219.1"/>
    </source>
</evidence>
<dbReference type="PROSITE" id="PS50181">
    <property type="entry name" value="FBOX"/>
    <property type="match status" value="1"/>
</dbReference>
<dbReference type="Proteomes" id="UP000807353">
    <property type="component" value="Unassembled WGS sequence"/>
</dbReference>
<accession>A0A9P6CCM2</accession>
<evidence type="ECO:0000313" key="3">
    <source>
        <dbReference type="Proteomes" id="UP000807353"/>
    </source>
</evidence>
<proteinExistence type="predicted"/>
<dbReference type="AlphaFoldDB" id="A0A9P6CCM2"/>